<evidence type="ECO:0000256" key="11">
    <source>
        <dbReference type="SAM" id="Phobius"/>
    </source>
</evidence>
<dbReference type="Pfam" id="PF10555">
    <property type="entry name" value="MraY_sig1"/>
    <property type="match status" value="1"/>
</dbReference>
<evidence type="ECO:0000256" key="2">
    <source>
        <dbReference type="ARBA" id="ARBA00022598"/>
    </source>
</evidence>
<evidence type="ECO:0000256" key="9">
    <source>
        <dbReference type="ARBA" id="ARBA00023316"/>
    </source>
</evidence>
<evidence type="ECO:0000313" key="15">
    <source>
        <dbReference type="EMBL" id="GKT24077.1"/>
    </source>
</evidence>
<evidence type="ECO:0000256" key="3">
    <source>
        <dbReference type="ARBA" id="ARBA00022618"/>
    </source>
</evidence>
<feature type="non-terminal residue" evidence="15">
    <location>
        <position position="1"/>
    </location>
</feature>
<keyword evidence="16" id="KW-1185">Reference proteome</keyword>
<evidence type="ECO:0000256" key="1">
    <source>
        <dbReference type="ARBA" id="ARBA00022490"/>
    </source>
</evidence>
<dbReference type="HAMAP" id="MF_02019">
    <property type="entry name" value="MurF"/>
    <property type="match status" value="1"/>
</dbReference>
<dbReference type="InterPro" id="IPR035911">
    <property type="entry name" value="MurE/MurF_N"/>
</dbReference>
<comment type="caution">
    <text evidence="15">The sequence shown here is derived from an EMBL/GenBank/DDBJ whole genome shotgun (WGS) entry which is preliminary data.</text>
</comment>
<keyword evidence="11" id="KW-0812">Transmembrane</keyword>
<feature type="domain" description="Mur ligase central" evidence="14">
    <location>
        <begin position="448"/>
        <end position="576"/>
    </location>
</feature>
<dbReference type="InterPro" id="IPR005863">
    <property type="entry name" value="UDP-N-AcMur_synth"/>
</dbReference>
<dbReference type="PROSITE" id="PS01347">
    <property type="entry name" value="MRAY_1"/>
    <property type="match status" value="1"/>
</dbReference>
<evidence type="ECO:0000256" key="6">
    <source>
        <dbReference type="ARBA" id="ARBA00022960"/>
    </source>
</evidence>
<dbReference type="InterPro" id="IPR013221">
    <property type="entry name" value="Mur_ligase_cen"/>
</dbReference>
<dbReference type="InterPro" id="IPR051046">
    <property type="entry name" value="MurCDEF_CellWall_CoF430Synth"/>
</dbReference>
<name>A0ABQ5K4A8_9EUKA</name>
<feature type="non-terminal residue" evidence="15">
    <location>
        <position position="890"/>
    </location>
</feature>
<keyword evidence="8" id="KW-0131">Cell cycle</keyword>
<accession>A0ABQ5K4A8</accession>
<proteinExistence type="inferred from homology"/>
<feature type="domain" description="Mur ligase central" evidence="14">
    <location>
        <begin position="2"/>
        <end position="76"/>
    </location>
</feature>
<evidence type="ECO:0000259" key="12">
    <source>
        <dbReference type="Pfam" id="PF01225"/>
    </source>
</evidence>
<reference evidence="15" key="1">
    <citation type="submission" date="2022-03" db="EMBL/GenBank/DDBJ databases">
        <title>Draft genome sequence of Aduncisulcus paluster, a free-living microaerophilic Fornicata.</title>
        <authorList>
            <person name="Yuyama I."/>
            <person name="Kume K."/>
            <person name="Tamura T."/>
            <person name="Inagaki Y."/>
            <person name="Hashimoto T."/>
        </authorList>
    </citation>
    <scope>NUCLEOTIDE SEQUENCE</scope>
    <source>
        <strain evidence="15">NY0171</strain>
    </source>
</reference>
<dbReference type="PANTHER" id="PTHR43024">
    <property type="entry name" value="UDP-N-ACETYLMURAMOYL-TRIPEPTIDE--D-ALANYL-D-ALANINE LIGASE"/>
    <property type="match status" value="1"/>
</dbReference>
<evidence type="ECO:0000256" key="4">
    <source>
        <dbReference type="ARBA" id="ARBA00022741"/>
    </source>
</evidence>
<dbReference type="Pfam" id="PF08245">
    <property type="entry name" value="Mur_ligase_M"/>
    <property type="match status" value="3"/>
</dbReference>
<evidence type="ECO:0000256" key="8">
    <source>
        <dbReference type="ARBA" id="ARBA00023306"/>
    </source>
</evidence>
<keyword evidence="1" id="KW-0963">Cytoplasm</keyword>
<feature type="domain" description="Mur ligase N-terminal catalytic" evidence="12">
    <location>
        <begin position="348"/>
        <end position="400"/>
    </location>
</feature>
<evidence type="ECO:0000259" key="14">
    <source>
        <dbReference type="Pfam" id="PF08245"/>
    </source>
</evidence>
<dbReference type="SUPFAM" id="SSF53244">
    <property type="entry name" value="MurD-like peptide ligases, peptide-binding domain"/>
    <property type="match status" value="2"/>
</dbReference>
<evidence type="ECO:0000256" key="7">
    <source>
        <dbReference type="ARBA" id="ARBA00022984"/>
    </source>
</evidence>
<keyword evidence="3" id="KW-0132">Cell division</keyword>
<dbReference type="InterPro" id="IPR000713">
    <property type="entry name" value="Mur_ligase_N"/>
</dbReference>
<dbReference type="Proteomes" id="UP001057375">
    <property type="component" value="Unassembled WGS sequence"/>
</dbReference>
<dbReference type="PANTHER" id="PTHR43024:SF1">
    <property type="entry name" value="UDP-N-ACETYLMURAMOYL-TRIPEPTIDE--D-ALANYL-D-ALANINE LIGASE"/>
    <property type="match status" value="1"/>
</dbReference>
<dbReference type="InterPro" id="IPR018480">
    <property type="entry name" value="PNAcMuramoyl-5peptid_Trfase_CS"/>
</dbReference>
<feature type="domain" description="Mur ligase C-terminal" evidence="13">
    <location>
        <begin position="631"/>
        <end position="763"/>
    </location>
</feature>
<evidence type="ECO:0000256" key="5">
    <source>
        <dbReference type="ARBA" id="ARBA00022840"/>
    </source>
</evidence>
<sequence length="890" mass="90683">YLVEAGLRAAGRRVGLIGTVGVRIDGEDVPSALTTPEAPALQELLAEMVQRGVDTVVMEVSSHALALNRVDGTRFARAQRCVICVDDDAGQAMAALARDAGPGVVTVSSHAGGSADWTCSGVAVGHDGGQRFVANGPARSIELAIALPGHYNVANCLVAVAILEILGVSAATAAPGIAPAGVPGRMEAVVAGQPFLAVVDYAHKPGALRAVLESLRTHRGGRLAVVFGAGGNRDRGKRADMGEVAGELADLVVVTDDNPRNEEPAAIRSEIISGTAGSDAEVIEIGDRRAAIDFATRWARPGDTVLIAGKGHESDAPMIELTIAEIVGGYLHGISAQEARQTRVTGTVEFDSRQVTPGGLFLALPGARVDGHDHAQGAVAAGAVAVLAARPVGVPAIVVSPTGVARTEVSALEHDSDGSGAAVLAATAALAAEVARRLAAQGLRIVGVTGSSGKTSTKDLIAAVLSPLGEVVAPPGSFNNELGHPWTVLRATESTKFLVLELSARRPGNIADLAAIAPPSVGVVLNVGTAHLGEFGSRQAIADTKGELPQSLSADGVAVLNADDSAVAAMAAKTARFTLHVGPSSVPVQLAVHGEHQVGNALAAAAVALECGATLGQVAAALAEAGPVSRRRMEVSTRHDGVTVINDAYNANPDSMMAGLKALVSMARHGAQPRRSWAVLGEMAELGPDAISEHDRIGRAAVRLDVSRLVVVGTGRSQRAMHAGAVMEGSWGSEAVLVDDPAAAATLLAGELAAGDVVLVKASQSAGLWVIIIAAGIAILVSIMLTPVLIRVFSRQGFGQEIRDDGPQHHQKKRGTPSMGGVAILAGMWAGYFGSHLVGIAFGSDGPSATGLLVLALATMLGGVGFIDDFIKIRKARNLGLNKTSKTVGQ</sequence>
<keyword evidence="5" id="KW-0067">ATP-binding</keyword>
<keyword evidence="4" id="KW-0547">Nucleotide-binding</keyword>
<dbReference type="Gene3D" id="3.40.1190.10">
    <property type="entry name" value="Mur-like, catalytic domain"/>
    <property type="match status" value="3"/>
</dbReference>
<dbReference type="SUPFAM" id="SSF53623">
    <property type="entry name" value="MurD-like peptide ligases, catalytic domain"/>
    <property type="match status" value="2"/>
</dbReference>
<keyword evidence="2 15" id="KW-0436">Ligase</keyword>
<dbReference type="InterPro" id="IPR004101">
    <property type="entry name" value="Mur_ligase_C"/>
</dbReference>
<dbReference type="GO" id="GO:0016874">
    <property type="term" value="F:ligase activity"/>
    <property type="evidence" value="ECO:0007669"/>
    <property type="project" value="UniProtKB-KW"/>
</dbReference>
<dbReference type="Gene3D" id="3.90.190.20">
    <property type="entry name" value="Mur ligase, C-terminal domain"/>
    <property type="match status" value="2"/>
</dbReference>
<protein>
    <recommendedName>
        <fullName evidence="10">UDP-MurNAc-pentapeptide synthetase</fullName>
    </recommendedName>
</protein>
<keyword evidence="11" id="KW-0472">Membrane</keyword>
<gene>
    <name evidence="15" type="ORF">ADUPG1_004574</name>
</gene>
<dbReference type="Gene3D" id="3.40.1390.10">
    <property type="entry name" value="MurE/MurF, N-terminal domain"/>
    <property type="match status" value="1"/>
</dbReference>
<dbReference type="Pfam" id="PF02875">
    <property type="entry name" value="Mur_ligase_C"/>
    <property type="match status" value="2"/>
</dbReference>
<dbReference type="InterPro" id="IPR036565">
    <property type="entry name" value="Mur-like_cat_sf"/>
</dbReference>
<feature type="domain" description="Mur ligase central" evidence="14">
    <location>
        <begin position="80"/>
        <end position="162"/>
    </location>
</feature>
<dbReference type="EMBL" id="BQXS01006961">
    <property type="protein sequence ID" value="GKT24077.1"/>
    <property type="molecule type" value="Genomic_DNA"/>
</dbReference>
<keyword evidence="9" id="KW-0961">Cell wall biogenesis/degradation</keyword>
<keyword evidence="6" id="KW-0133">Cell shape</keyword>
<keyword evidence="7" id="KW-0573">Peptidoglycan synthesis</keyword>
<keyword evidence="11" id="KW-1133">Transmembrane helix</keyword>
<evidence type="ECO:0000259" key="13">
    <source>
        <dbReference type="Pfam" id="PF02875"/>
    </source>
</evidence>
<feature type="transmembrane region" description="Helical" evidence="11">
    <location>
        <begin position="848"/>
        <end position="867"/>
    </location>
</feature>
<dbReference type="SUPFAM" id="SSF63418">
    <property type="entry name" value="MurE/MurF N-terminal domain"/>
    <property type="match status" value="1"/>
</dbReference>
<dbReference type="Pfam" id="PF01225">
    <property type="entry name" value="Mur_ligase"/>
    <property type="match status" value="1"/>
</dbReference>
<feature type="transmembrane region" description="Helical" evidence="11">
    <location>
        <begin position="822"/>
        <end position="842"/>
    </location>
</feature>
<evidence type="ECO:0000256" key="10">
    <source>
        <dbReference type="ARBA" id="ARBA00031461"/>
    </source>
</evidence>
<evidence type="ECO:0000313" key="16">
    <source>
        <dbReference type="Proteomes" id="UP001057375"/>
    </source>
</evidence>
<organism evidence="15 16">
    <name type="scientific">Aduncisulcus paluster</name>
    <dbReference type="NCBI Taxonomy" id="2918883"/>
    <lineage>
        <taxon>Eukaryota</taxon>
        <taxon>Metamonada</taxon>
        <taxon>Carpediemonas-like organisms</taxon>
        <taxon>Aduncisulcus</taxon>
    </lineage>
</organism>
<dbReference type="InterPro" id="IPR036615">
    <property type="entry name" value="Mur_ligase_C_dom_sf"/>
</dbReference>
<feature type="transmembrane region" description="Helical" evidence="11">
    <location>
        <begin position="768"/>
        <end position="793"/>
    </location>
</feature>
<feature type="domain" description="Mur ligase C-terminal" evidence="13">
    <location>
        <begin position="184"/>
        <end position="311"/>
    </location>
</feature>